<dbReference type="PANTHER" id="PTHR14136">
    <property type="entry name" value="BTB_POZ DOMAIN-CONTAINING PROTEIN KCTD9"/>
    <property type="match status" value="1"/>
</dbReference>
<gene>
    <name evidence="1" type="ORF">HVY52_17945</name>
</gene>
<dbReference type="SUPFAM" id="SSF141571">
    <property type="entry name" value="Pentapeptide repeat-like"/>
    <property type="match status" value="1"/>
</dbReference>
<reference evidence="1 2" key="1">
    <citation type="submission" date="2020-06" db="EMBL/GenBank/DDBJ databases">
        <title>REHAB project genomes.</title>
        <authorList>
            <person name="Shaw L.P."/>
        </authorList>
    </citation>
    <scope>NUCLEOTIDE SEQUENCE [LARGE SCALE GENOMIC DNA]</scope>
    <source>
        <strain evidence="1 2">RHB28-C13</strain>
    </source>
</reference>
<dbReference type="InterPro" id="IPR022747">
    <property type="entry name" value="SopD"/>
</dbReference>
<accession>A0A7L6VZ82</accession>
<dbReference type="Pfam" id="PF11047">
    <property type="entry name" value="SopD"/>
    <property type="match status" value="1"/>
</dbReference>
<dbReference type="GO" id="GO:0033644">
    <property type="term" value="C:host cell membrane"/>
    <property type="evidence" value="ECO:0007669"/>
    <property type="project" value="InterPro"/>
</dbReference>
<protein>
    <submittedName>
        <fullName evidence="1">Pentapeptide repeat-containing protein</fullName>
    </submittedName>
</protein>
<dbReference type="Gene3D" id="3.30.2440.10">
    <property type="entry name" value="Secreted effector protein SifA"/>
    <property type="match status" value="1"/>
</dbReference>
<proteinExistence type="predicted"/>
<dbReference type="Gene3D" id="2.160.20.80">
    <property type="entry name" value="E3 ubiquitin-protein ligase SopA"/>
    <property type="match status" value="1"/>
</dbReference>
<dbReference type="EMBL" id="CP055675">
    <property type="protein sequence ID" value="QLN01585.1"/>
    <property type="molecule type" value="Genomic_DNA"/>
</dbReference>
<dbReference type="AlphaFoldDB" id="A0A7L6VZ82"/>
<evidence type="ECO:0000313" key="1">
    <source>
        <dbReference type="EMBL" id="QLN01585.1"/>
    </source>
</evidence>
<name>A0A7L6VZ82_ESCFE</name>
<dbReference type="Pfam" id="PF00805">
    <property type="entry name" value="Pentapeptide"/>
    <property type="match status" value="2"/>
</dbReference>
<dbReference type="InterPro" id="IPR051082">
    <property type="entry name" value="Pentapeptide-BTB/POZ_domain"/>
</dbReference>
<dbReference type="PANTHER" id="PTHR14136:SF17">
    <property type="entry name" value="BTB_POZ DOMAIN-CONTAINING PROTEIN KCTD9"/>
    <property type="match status" value="1"/>
</dbReference>
<evidence type="ECO:0000313" key="2">
    <source>
        <dbReference type="Proteomes" id="UP000510927"/>
    </source>
</evidence>
<organism evidence="1 2">
    <name type="scientific">Escherichia fergusonii</name>
    <dbReference type="NCBI Taxonomy" id="564"/>
    <lineage>
        <taxon>Bacteria</taxon>
        <taxon>Pseudomonadati</taxon>
        <taxon>Pseudomonadota</taxon>
        <taxon>Gammaproteobacteria</taxon>
        <taxon>Enterobacterales</taxon>
        <taxon>Enterobacteriaceae</taxon>
        <taxon>Escherichia</taxon>
    </lineage>
</organism>
<dbReference type="InterPro" id="IPR001646">
    <property type="entry name" value="5peptide_repeat"/>
</dbReference>
<sequence length="300" mass="32424">MMSLTLNVNHGQQISACTLNDSRVKRMMSGNHDTAVHMGLWDRFKDWFRIEKKAEALENLYKLLYPTPEDTEVSGLPGAVDNNEGKKYTSSLYAFRKLKALISDQSVSKSVNWTISLDVNNCLKTTFHFGNMVIEHQAIQLSSTGERPDLRGADLRGANLSGASLLGACLYGADLRDANLHGADLRGADLHGANLIRANLNGANLSGADLCGASLSGASLSGASLRGTNLSFARLHGADLRDASLYSTDLRSADLCDADLRSADLSFADLHNARLHGANLRNTNMHCVRLYGADLSFAIV</sequence>
<dbReference type="RefSeq" id="WP_046076913.1">
    <property type="nucleotide sequence ID" value="NZ_CP042946.1"/>
</dbReference>
<dbReference type="Proteomes" id="UP000510927">
    <property type="component" value="Chromosome"/>
</dbReference>